<dbReference type="InterPro" id="IPR009057">
    <property type="entry name" value="Homeodomain-like_sf"/>
</dbReference>
<proteinExistence type="predicted"/>
<dbReference type="InterPro" id="IPR017930">
    <property type="entry name" value="Myb_dom"/>
</dbReference>
<feature type="domain" description="HTH myb-type" evidence="9">
    <location>
        <begin position="9"/>
        <end position="61"/>
    </location>
</feature>
<evidence type="ECO:0000259" key="8">
    <source>
        <dbReference type="PROSITE" id="PS50090"/>
    </source>
</evidence>
<feature type="domain" description="Myb-like" evidence="8">
    <location>
        <begin position="62"/>
        <end position="112"/>
    </location>
</feature>
<dbReference type="Pfam" id="PF00249">
    <property type="entry name" value="Myb_DNA-binding"/>
    <property type="match status" value="2"/>
</dbReference>
<keyword evidence="4" id="KW-0238">DNA-binding</keyword>
<keyword evidence="5" id="KW-0804">Transcription</keyword>
<dbReference type="OrthoDB" id="2143914at2759"/>
<dbReference type="GO" id="GO:0003677">
    <property type="term" value="F:DNA binding"/>
    <property type="evidence" value="ECO:0007669"/>
    <property type="project" value="UniProtKB-KW"/>
</dbReference>
<evidence type="ECO:0000313" key="10">
    <source>
        <dbReference type="EMBL" id="KAF0915404.1"/>
    </source>
</evidence>
<feature type="region of interest" description="Disordered" evidence="7">
    <location>
        <begin position="119"/>
        <end position="148"/>
    </location>
</feature>
<dbReference type="Gene3D" id="1.10.10.60">
    <property type="entry name" value="Homeodomain-like"/>
    <property type="match status" value="2"/>
</dbReference>
<comment type="caution">
    <text evidence="10">The sequence shown here is derived from an EMBL/GenBank/DDBJ whole genome shotgun (WGS) entry which is preliminary data.</text>
</comment>
<dbReference type="CDD" id="cd00167">
    <property type="entry name" value="SANT"/>
    <property type="match status" value="2"/>
</dbReference>
<dbReference type="InterPro" id="IPR001005">
    <property type="entry name" value="SANT/Myb"/>
</dbReference>
<evidence type="ECO:0000259" key="9">
    <source>
        <dbReference type="PROSITE" id="PS51294"/>
    </source>
</evidence>
<dbReference type="FunFam" id="1.10.10.60:FF:000001">
    <property type="entry name" value="MYB-related transcription factor"/>
    <property type="match status" value="1"/>
</dbReference>
<name>A0A6G1DTH6_9ORYZ</name>
<dbReference type="Proteomes" id="UP000479710">
    <property type="component" value="Unassembled WGS sequence"/>
</dbReference>
<reference evidence="10 11" key="1">
    <citation type="submission" date="2019-11" db="EMBL/GenBank/DDBJ databases">
        <title>Whole genome sequence of Oryza granulata.</title>
        <authorList>
            <person name="Li W."/>
        </authorList>
    </citation>
    <scope>NUCLEOTIDE SEQUENCE [LARGE SCALE GENOMIC DNA]</scope>
    <source>
        <strain evidence="11">cv. Menghai</strain>
        <tissue evidence="10">Leaf</tissue>
    </source>
</reference>
<keyword evidence="3" id="KW-0805">Transcription regulation</keyword>
<dbReference type="GO" id="GO:0005634">
    <property type="term" value="C:nucleus"/>
    <property type="evidence" value="ECO:0007669"/>
    <property type="project" value="UniProtKB-SubCell"/>
</dbReference>
<dbReference type="PROSITE" id="PS50090">
    <property type="entry name" value="MYB_LIKE"/>
    <property type="match status" value="2"/>
</dbReference>
<gene>
    <name evidence="10" type="ORF">E2562_036102</name>
</gene>
<dbReference type="AlphaFoldDB" id="A0A6G1DTH6"/>
<evidence type="ECO:0000256" key="5">
    <source>
        <dbReference type="ARBA" id="ARBA00023163"/>
    </source>
</evidence>
<dbReference type="SUPFAM" id="SSF46689">
    <property type="entry name" value="Homeodomain-like"/>
    <property type="match status" value="1"/>
</dbReference>
<sequence length="315" mass="32651">MGRPPCCDKVGVKKGPWTPEEDLMLVSYIQEHGPGNWRAVPTNTGLMRCSKSCRLRWTNYLRPGIKRGNFTDQEEKLIIHLQALLGNRWAAIASYLPERTDNDIKNYWNTHLKKKLKKMQAAGGGEDGAASEGGGGGSAKAAAPKGQWERRLQTDIHTARQALRDALSLDPSPTTAKTAPAAAAPAGSSAAAYASSADNIARLLQGWMRPGGGGGGGKGPEASGSTSTTATTQQQPQCSGEGAASASASQSGGAAAAAEATAPTPEGSTETSKMAAGAAPAFSMLESWLLDDSAMGHGEVGLMDVVPLADPSEFF</sequence>
<feature type="compositionally biased region" description="Gly residues" evidence="7">
    <location>
        <begin position="209"/>
        <end position="219"/>
    </location>
</feature>
<accession>A0A6G1DTH6</accession>
<dbReference type="PANTHER" id="PTHR10641:SF1407">
    <property type="entry name" value="R2R3MYB-DOMAIN PROTEIN"/>
    <property type="match status" value="1"/>
</dbReference>
<keyword evidence="6" id="KW-0539">Nucleus</keyword>
<comment type="subcellular location">
    <subcellularLocation>
        <location evidence="1">Nucleus</location>
    </subcellularLocation>
</comment>
<evidence type="ECO:0000256" key="7">
    <source>
        <dbReference type="SAM" id="MobiDB-lite"/>
    </source>
</evidence>
<dbReference type="InterPro" id="IPR015495">
    <property type="entry name" value="Myb_TF_plants"/>
</dbReference>
<keyword evidence="2" id="KW-0677">Repeat</keyword>
<evidence type="ECO:0000256" key="3">
    <source>
        <dbReference type="ARBA" id="ARBA00023015"/>
    </source>
</evidence>
<feature type="compositionally biased region" description="Gly residues" evidence="7">
    <location>
        <begin position="122"/>
        <end position="138"/>
    </location>
</feature>
<evidence type="ECO:0000256" key="1">
    <source>
        <dbReference type="ARBA" id="ARBA00004123"/>
    </source>
</evidence>
<dbReference type="FunFam" id="1.10.10.60:FF:000339">
    <property type="entry name" value="Transcription factor MYB30"/>
    <property type="match status" value="1"/>
</dbReference>
<evidence type="ECO:0000313" key="11">
    <source>
        <dbReference type="Proteomes" id="UP000479710"/>
    </source>
</evidence>
<dbReference type="SMART" id="SM00717">
    <property type="entry name" value="SANT"/>
    <property type="match status" value="2"/>
</dbReference>
<protein>
    <submittedName>
        <fullName evidence="10">Uncharacterized protein</fullName>
    </submittedName>
</protein>
<feature type="domain" description="HTH myb-type" evidence="9">
    <location>
        <begin position="62"/>
        <end position="116"/>
    </location>
</feature>
<evidence type="ECO:0000256" key="2">
    <source>
        <dbReference type="ARBA" id="ARBA00022737"/>
    </source>
</evidence>
<evidence type="ECO:0000256" key="4">
    <source>
        <dbReference type="ARBA" id="ARBA00023125"/>
    </source>
</evidence>
<keyword evidence="11" id="KW-1185">Reference proteome</keyword>
<dbReference type="PANTHER" id="PTHR10641">
    <property type="entry name" value="MYB FAMILY TRANSCRIPTION FACTOR"/>
    <property type="match status" value="1"/>
</dbReference>
<feature type="compositionally biased region" description="Low complexity" evidence="7">
    <location>
        <begin position="223"/>
        <end position="272"/>
    </location>
</feature>
<evidence type="ECO:0000256" key="6">
    <source>
        <dbReference type="ARBA" id="ARBA00023242"/>
    </source>
</evidence>
<dbReference type="GO" id="GO:0009733">
    <property type="term" value="P:response to auxin"/>
    <property type="evidence" value="ECO:0007669"/>
    <property type="project" value="TreeGrafter"/>
</dbReference>
<feature type="domain" description="Myb-like" evidence="8">
    <location>
        <begin position="9"/>
        <end position="61"/>
    </location>
</feature>
<dbReference type="PROSITE" id="PS51294">
    <property type="entry name" value="HTH_MYB"/>
    <property type="match status" value="2"/>
</dbReference>
<dbReference type="EMBL" id="SPHZ02000006">
    <property type="protein sequence ID" value="KAF0915404.1"/>
    <property type="molecule type" value="Genomic_DNA"/>
</dbReference>
<feature type="region of interest" description="Disordered" evidence="7">
    <location>
        <begin position="206"/>
        <end position="275"/>
    </location>
</feature>
<organism evidence="10 11">
    <name type="scientific">Oryza meyeriana var. granulata</name>
    <dbReference type="NCBI Taxonomy" id="110450"/>
    <lineage>
        <taxon>Eukaryota</taxon>
        <taxon>Viridiplantae</taxon>
        <taxon>Streptophyta</taxon>
        <taxon>Embryophyta</taxon>
        <taxon>Tracheophyta</taxon>
        <taxon>Spermatophyta</taxon>
        <taxon>Magnoliopsida</taxon>
        <taxon>Liliopsida</taxon>
        <taxon>Poales</taxon>
        <taxon>Poaceae</taxon>
        <taxon>BOP clade</taxon>
        <taxon>Oryzoideae</taxon>
        <taxon>Oryzeae</taxon>
        <taxon>Oryzinae</taxon>
        <taxon>Oryza</taxon>
        <taxon>Oryza meyeriana</taxon>
    </lineage>
</organism>